<gene>
    <name evidence="2" type="ORF">PHYBLDRAFT_149492</name>
</gene>
<dbReference type="AlphaFoldDB" id="A0A162TML3"/>
<sequence length="366" mass="41417">MLPSGMLTFSPRKRVSHRELPVKGTKEKQTDVPSLAFQPNGPTRPLDPLKPMITQRSLNLTNVLDKKNVAKKMKKAKPAQKKKGSVHVNSIKKYLTSSVTTSSSPLVNELKLDTTTTEIIKDDKEDGIPCVVRRSTSILSLLPTFLEEFNPTIETYSDEYAALLEADKALLKDVVQVEPVSLVIRQTVSGMDLWDEMMGSLDSANTRLNNEYLTLLKQDKDQGQDQDTKTSEEIEAENIVPQISEETQMPKSCKVRHNKPIMSLWPIFEDSFEVHSPSPTSPVSLESTIWTPRHTTSLTALWSMMEGDLQSSKEDYEECDENLDIRPYALHGKKRKQMSDRRDKVAQKMRYWSGSSFIDNGFSHLT</sequence>
<accession>A0A162TML3</accession>
<evidence type="ECO:0000313" key="2">
    <source>
        <dbReference type="EMBL" id="OAD69712.1"/>
    </source>
</evidence>
<dbReference type="RefSeq" id="XP_018287752.1">
    <property type="nucleotide sequence ID" value="XM_018432283.1"/>
</dbReference>
<keyword evidence="3" id="KW-1185">Reference proteome</keyword>
<proteinExistence type="predicted"/>
<dbReference type="VEuPathDB" id="FungiDB:PHYBLDRAFT_149492"/>
<evidence type="ECO:0000256" key="1">
    <source>
        <dbReference type="SAM" id="MobiDB-lite"/>
    </source>
</evidence>
<dbReference type="Proteomes" id="UP000077315">
    <property type="component" value="Unassembled WGS sequence"/>
</dbReference>
<dbReference type="InParanoid" id="A0A162TML3"/>
<dbReference type="EMBL" id="KV440991">
    <property type="protein sequence ID" value="OAD69712.1"/>
    <property type="molecule type" value="Genomic_DNA"/>
</dbReference>
<evidence type="ECO:0000313" key="3">
    <source>
        <dbReference type="Proteomes" id="UP000077315"/>
    </source>
</evidence>
<feature type="compositionally biased region" description="Basic and acidic residues" evidence="1">
    <location>
        <begin position="17"/>
        <end position="30"/>
    </location>
</feature>
<dbReference type="OrthoDB" id="10470657at2759"/>
<feature type="region of interest" description="Disordered" evidence="1">
    <location>
        <begin position="1"/>
        <end position="50"/>
    </location>
</feature>
<dbReference type="GeneID" id="28993189"/>
<name>A0A162TML3_PHYB8</name>
<protein>
    <submittedName>
        <fullName evidence="2">Uncharacterized protein</fullName>
    </submittedName>
</protein>
<reference evidence="3" key="1">
    <citation type="submission" date="2015-06" db="EMBL/GenBank/DDBJ databases">
        <title>Expansion of signal transduction pathways in fungi by whole-genome duplication.</title>
        <authorList>
            <consortium name="DOE Joint Genome Institute"/>
            <person name="Corrochano L.M."/>
            <person name="Kuo A."/>
            <person name="Marcet-Houben M."/>
            <person name="Polaino S."/>
            <person name="Salamov A."/>
            <person name="Villalobos J.M."/>
            <person name="Alvarez M.I."/>
            <person name="Avalos J."/>
            <person name="Benito E.P."/>
            <person name="Benoit I."/>
            <person name="Burger G."/>
            <person name="Camino L.P."/>
            <person name="Canovas D."/>
            <person name="Cerda-Olmedo E."/>
            <person name="Cheng J.-F."/>
            <person name="Dominguez A."/>
            <person name="Elias M."/>
            <person name="Eslava A.P."/>
            <person name="Glaser F."/>
            <person name="Grimwood J."/>
            <person name="Gutierrez G."/>
            <person name="Heitman J."/>
            <person name="Henrissat B."/>
            <person name="Iturriaga E.A."/>
            <person name="Lang B.F."/>
            <person name="Lavin J.L."/>
            <person name="Lee S."/>
            <person name="Li W."/>
            <person name="Lindquist E."/>
            <person name="Lopez-Garcia S."/>
            <person name="Luque E.M."/>
            <person name="Marcos A.T."/>
            <person name="Martin J."/>
            <person name="McCluskey K."/>
            <person name="Medina H.R."/>
            <person name="Miralles-Duran A."/>
            <person name="Miyazaki A."/>
            <person name="Munoz-Torres E."/>
            <person name="Oguiza J.A."/>
            <person name="Ohm R."/>
            <person name="Olmedo M."/>
            <person name="Orejas M."/>
            <person name="Ortiz-Castellanos L."/>
            <person name="Pisabarro A.G."/>
            <person name="Rodriguez-Romero J."/>
            <person name="Ruiz-Herrera J."/>
            <person name="Ruiz-Vazquez R."/>
            <person name="Sanz C."/>
            <person name="Schackwitz W."/>
            <person name="Schmutz J."/>
            <person name="Shahriari M."/>
            <person name="Shelest E."/>
            <person name="Silva-Franco F."/>
            <person name="Soanes D."/>
            <person name="Syed K."/>
            <person name="Tagua V.G."/>
            <person name="Talbot N.J."/>
            <person name="Thon M."/>
            <person name="De vries R.P."/>
            <person name="Wiebenga A."/>
            <person name="Yadav J.S."/>
            <person name="Braun E.L."/>
            <person name="Baker S."/>
            <person name="Garre V."/>
            <person name="Horwitz B."/>
            <person name="Torres-Martinez S."/>
            <person name="Idnurm A."/>
            <person name="Herrera-Estrella A."/>
            <person name="Gabaldon T."/>
            <person name="Grigoriev I.V."/>
        </authorList>
    </citation>
    <scope>NUCLEOTIDE SEQUENCE [LARGE SCALE GENOMIC DNA]</scope>
    <source>
        <strain evidence="3">NRRL 1555(-)</strain>
    </source>
</reference>
<organism evidence="2 3">
    <name type="scientific">Phycomyces blakesleeanus (strain ATCC 8743b / DSM 1359 / FGSC 10004 / NBRC 33097 / NRRL 1555)</name>
    <dbReference type="NCBI Taxonomy" id="763407"/>
    <lineage>
        <taxon>Eukaryota</taxon>
        <taxon>Fungi</taxon>
        <taxon>Fungi incertae sedis</taxon>
        <taxon>Mucoromycota</taxon>
        <taxon>Mucoromycotina</taxon>
        <taxon>Mucoromycetes</taxon>
        <taxon>Mucorales</taxon>
        <taxon>Phycomycetaceae</taxon>
        <taxon>Phycomyces</taxon>
    </lineage>
</organism>